<reference evidence="5 6" key="1">
    <citation type="journal article" date="2019" name="PLoS Biol.">
        <title>Sex chromosomes control vertical transmission of feminizing Wolbachia symbionts in an isopod.</title>
        <authorList>
            <person name="Becking T."/>
            <person name="Chebbi M.A."/>
            <person name="Giraud I."/>
            <person name="Moumen B."/>
            <person name="Laverre T."/>
            <person name="Caubet Y."/>
            <person name="Peccoud J."/>
            <person name="Gilbert C."/>
            <person name="Cordaux R."/>
        </authorList>
    </citation>
    <scope>NUCLEOTIDE SEQUENCE [LARGE SCALE GENOMIC DNA]</scope>
    <source>
        <strain evidence="5">ANa2</strain>
        <tissue evidence="5">Whole body excluding digestive tract and cuticle</tissue>
    </source>
</reference>
<proteinExistence type="predicted"/>
<organism evidence="5 6">
    <name type="scientific">Armadillidium nasatum</name>
    <dbReference type="NCBI Taxonomy" id="96803"/>
    <lineage>
        <taxon>Eukaryota</taxon>
        <taxon>Metazoa</taxon>
        <taxon>Ecdysozoa</taxon>
        <taxon>Arthropoda</taxon>
        <taxon>Crustacea</taxon>
        <taxon>Multicrustacea</taxon>
        <taxon>Malacostraca</taxon>
        <taxon>Eumalacostraca</taxon>
        <taxon>Peracarida</taxon>
        <taxon>Isopoda</taxon>
        <taxon>Oniscidea</taxon>
        <taxon>Crinocheta</taxon>
        <taxon>Armadillidiidae</taxon>
        <taxon>Armadillidium</taxon>
    </lineage>
</organism>
<dbReference type="GO" id="GO:0016323">
    <property type="term" value="C:basolateral plasma membrane"/>
    <property type="evidence" value="ECO:0007669"/>
    <property type="project" value="TreeGrafter"/>
</dbReference>
<sequence length="328" mass="35619">NSRERTPQNIIKIPITRNHDSIGKKCPMNRTQEKGGWEVVFDKMPSAQKNYVKIRKRKPKTLIHVEANGAEDEWESEEIALERGNQGLGFSIAGGTDNPHIGTDTSIYITKLIPGGAAATDGRLQVSDIIVSVNEVSVVNVPHASAVDALKRAGNTVRLSVKRRKRPPNVQLLEVALVKGTKGLGFSIAGGIGNQHIPGDNGIYITKIMEGGAAHLDGRVNVGDKLVAVRNTPNGDVNLEHVTHEDAVACLKSTSDKVVLVLGKLVNAQQQEQQQQQQQQQNSTQHTQQQPLLDNQQPQTQTAPAPPVHEPILNNNVPDGVSRNEDEP</sequence>
<dbReference type="PROSITE" id="PS50106">
    <property type="entry name" value="PDZ"/>
    <property type="match status" value="2"/>
</dbReference>
<dbReference type="InterPro" id="IPR036034">
    <property type="entry name" value="PDZ_sf"/>
</dbReference>
<dbReference type="EMBL" id="SEYY01000142">
    <property type="protein sequence ID" value="KAB7507926.1"/>
    <property type="molecule type" value="Genomic_DNA"/>
</dbReference>
<dbReference type="GO" id="GO:0031594">
    <property type="term" value="C:neuromuscular junction"/>
    <property type="evidence" value="ECO:0007669"/>
    <property type="project" value="TreeGrafter"/>
</dbReference>
<evidence type="ECO:0000313" key="6">
    <source>
        <dbReference type="Proteomes" id="UP000326759"/>
    </source>
</evidence>
<dbReference type="InterPro" id="IPR001478">
    <property type="entry name" value="PDZ"/>
</dbReference>
<dbReference type="OrthoDB" id="78824at2759"/>
<evidence type="ECO:0000259" key="4">
    <source>
        <dbReference type="PROSITE" id="PS50106"/>
    </source>
</evidence>
<evidence type="ECO:0000256" key="1">
    <source>
        <dbReference type="ARBA" id="ARBA00004370"/>
    </source>
</evidence>
<feature type="non-terminal residue" evidence="5">
    <location>
        <position position="1"/>
    </location>
</feature>
<feature type="domain" description="PDZ" evidence="4">
    <location>
        <begin position="78"/>
        <end position="165"/>
    </location>
</feature>
<keyword evidence="6" id="KW-1185">Reference proteome</keyword>
<feature type="domain" description="PDZ" evidence="4">
    <location>
        <begin position="174"/>
        <end position="266"/>
    </location>
</feature>
<dbReference type="AlphaFoldDB" id="A0A5N5TP52"/>
<dbReference type="InterPro" id="IPR050614">
    <property type="entry name" value="Synaptic_Scaffolding_LAP-MAGUK"/>
</dbReference>
<evidence type="ECO:0000313" key="5">
    <source>
        <dbReference type="EMBL" id="KAB7507926.1"/>
    </source>
</evidence>
<evidence type="ECO:0000256" key="3">
    <source>
        <dbReference type="SAM" id="MobiDB-lite"/>
    </source>
</evidence>
<gene>
    <name evidence="5" type="primary">scrib_0</name>
    <name evidence="5" type="ORF">Anas_02728</name>
</gene>
<dbReference type="PANTHER" id="PTHR23119">
    <property type="entry name" value="DISCS LARGE"/>
    <property type="match status" value="1"/>
</dbReference>
<feature type="compositionally biased region" description="Low complexity" evidence="3">
    <location>
        <begin position="274"/>
        <end position="303"/>
    </location>
</feature>
<dbReference type="GO" id="GO:0098609">
    <property type="term" value="P:cell-cell adhesion"/>
    <property type="evidence" value="ECO:0007669"/>
    <property type="project" value="TreeGrafter"/>
</dbReference>
<dbReference type="Proteomes" id="UP000326759">
    <property type="component" value="Unassembled WGS sequence"/>
</dbReference>
<dbReference type="CDD" id="cd06724">
    <property type="entry name" value="PDZ2_Dlg1-2-4-like"/>
    <property type="match status" value="1"/>
</dbReference>
<dbReference type="SMART" id="SM00228">
    <property type="entry name" value="PDZ"/>
    <property type="match status" value="2"/>
</dbReference>
<dbReference type="GO" id="GO:0043005">
    <property type="term" value="C:neuron projection"/>
    <property type="evidence" value="ECO:0007669"/>
    <property type="project" value="TreeGrafter"/>
</dbReference>
<dbReference type="GO" id="GO:0099072">
    <property type="term" value="P:regulation of postsynaptic membrane neurotransmitter receptor levels"/>
    <property type="evidence" value="ECO:0007669"/>
    <property type="project" value="TreeGrafter"/>
</dbReference>
<evidence type="ECO:0000256" key="2">
    <source>
        <dbReference type="ARBA" id="ARBA00023136"/>
    </source>
</evidence>
<name>A0A5N5TP52_9CRUS</name>
<dbReference type="GO" id="GO:0097120">
    <property type="term" value="P:receptor localization to synapse"/>
    <property type="evidence" value="ECO:0007669"/>
    <property type="project" value="TreeGrafter"/>
</dbReference>
<dbReference type="GO" id="GO:0043113">
    <property type="term" value="P:receptor clustering"/>
    <property type="evidence" value="ECO:0007669"/>
    <property type="project" value="TreeGrafter"/>
</dbReference>
<protein>
    <submittedName>
        <fullName evidence="5">Protein lap4</fullName>
    </submittedName>
</protein>
<dbReference type="Pfam" id="PF00595">
    <property type="entry name" value="PDZ"/>
    <property type="match status" value="2"/>
</dbReference>
<dbReference type="SUPFAM" id="SSF50156">
    <property type="entry name" value="PDZ domain-like"/>
    <property type="match status" value="2"/>
</dbReference>
<dbReference type="GO" id="GO:0019901">
    <property type="term" value="F:protein kinase binding"/>
    <property type="evidence" value="ECO:0007669"/>
    <property type="project" value="TreeGrafter"/>
</dbReference>
<dbReference type="FunFam" id="2.30.42.10:FF:000002">
    <property type="entry name" value="Disks large homolog 4 isoform 2"/>
    <property type="match status" value="1"/>
</dbReference>
<comment type="subcellular location">
    <subcellularLocation>
        <location evidence="1">Membrane</location>
    </subcellularLocation>
</comment>
<keyword evidence="2" id="KW-0472">Membrane</keyword>
<dbReference type="FunFam" id="2.30.42.10:FF:000004">
    <property type="entry name" value="Disks large homolog 4 isoform 2"/>
    <property type="match status" value="1"/>
</dbReference>
<dbReference type="PANTHER" id="PTHR23119:SF51">
    <property type="entry name" value="DISKS LARGE 1 TUMOR SUPPRESSOR PROTEIN"/>
    <property type="match status" value="1"/>
</dbReference>
<dbReference type="GO" id="GO:0045197">
    <property type="term" value="P:establishment or maintenance of epithelial cell apical/basal polarity"/>
    <property type="evidence" value="ECO:0007669"/>
    <property type="project" value="TreeGrafter"/>
</dbReference>
<feature type="region of interest" description="Disordered" evidence="3">
    <location>
        <begin position="274"/>
        <end position="328"/>
    </location>
</feature>
<accession>A0A5N5TP52</accession>
<dbReference type="Gene3D" id="2.30.42.10">
    <property type="match status" value="2"/>
</dbReference>
<comment type="caution">
    <text evidence="5">The sequence shown here is derived from an EMBL/GenBank/DDBJ whole genome shotgun (WGS) entry which is preliminary data.</text>
</comment>
<dbReference type="GO" id="GO:0098839">
    <property type="term" value="C:postsynaptic density membrane"/>
    <property type="evidence" value="ECO:0007669"/>
    <property type="project" value="TreeGrafter"/>
</dbReference>
<dbReference type="GO" id="GO:0007268">
    <property type="term" value="P:chemical synaptic transmission"/>
    <property type="evidence" value="ECO:0007669"/>
    <property type="project" value="TreeGrafter"/>
</dbReference>